<reference evidence="9" key="1">
    <citation type="submission" date="2016-02" db="EMBL/GenBank/DDBJ databases">
        <title>RNAseq analyses of the midgut from blood- or serum-fed Ixodes ricinus ticks.</title>
        <authorList>
            <person name="Perner J."/>
            <person name="Provaznik J."/>
            <person name="Schrenkova J."/>
            <person name="Urbanova V."/>
            <person name="Ribeiro J.M."/>
            <person name="Kopacek P."/>
        </authorList>
    </citation>
    <scope>NUCLEOTIDE SEQUENCE</scope>
    <source>
        <tissue evidence="9">Gut</tissue>
    </source>
</reference>
<organism evidence="9">
    <name type="scientific">Ixodes ricinus</name>
    <name type="common">Common tick</name>
    <name type="synonym">Acarus ricinus</name>
    <dbReference type="NCBI Taxonomy" id="34613"/>
    <lineage>
        <taxon>Eukaryota</taxon>
        <taxon>Metazoa</taxon>
        <taxon>Ecdysozoa</taxon>
        <taxon>Arthropoda</taxon>
        <taxon>Chelicerata</taxon>
        <taxon>Arachnida</taxon>
        <taxon>Acari</taxon>
        <taxon>Parasitiformes</taxon>
        <taxon>Ixodida</taxon>
        <taxon>Ixodoidea</taxon>
        <taxon>Ixodidae</taxon>
        <taxon>Ixodinae</taxon>
        <taxon>Ixodes</taxon>
    </lineage>
</organism>
<dbReference type="GO" id="GO:0000175">
    <property type="term" value="F:3'-5'-RNA exonuclease activity"/>
    <property type="evidence" value="ECO:0007669"/>
    <property type="project" value="TreeGrafter"/>
</dbReference>
<dbReference type="EMBL" id="GEFM01000008">
    <property type="protein sequence ID" value="JAP75788.1"/>
    <property type="molecule type" value="mRNA"/>
</dbReference>
<feature type="compositionally biased region" description="Acidic residues" evidence="8">
    <location>
        <begin position="10"/>
        <end position="20"/>
    </location>
</feature>
<dbReference type="SUPFAM" id="SSF55144">
    <property type="entry name" value="LigT-like"/>
    <property type="match status" value="1"/>
</dbReference>
<evidence type="ECO:0000256" key="4">
    <source>
        <dbReference type="ARBA" id="ARBA00023242"/>
    </source>
</evidence>
<protein>
    <recommendedName>
        <fullName evidence="6">U6 snRNA phosphodiesterase 1</fullName>
    </recommendedName>
    <alternativeName>
        <fullName evidence="7">3'-5' RNA exonuclease USB1</fullName>
    </alternativeName>
</protein>
<dbReference type="PANTHER" id="PTHR13522:SF3">
    <property type="entry name" value="U6 SNRNA PHOSPHODIESTERASE 1"/>
    <property type="match status" value="1"/>
</dbReference>
<dbReference type="HAMAP" id="MF_03040">
    <property type="entry name" value="USB1"/>
    <property type="match status" value="1"/>
</dbReference>
<evidence type="ECO:0000256" key="3">
    <source>
        <dbReference type="ARBA" id="ARBA00023239"/>
    </source>
</evidence>
<keyword evidence="1" id="KW-0540">Nuclease</keyword>
<evidence type="ECO:0000256" key="1">
    <source>
        <dbReference type="ARBA" id="ARBA00022722"/>
    </source>
</evidence>
<evidence type="ECO:0000256" key="5">
    <source>
        <dbReference type="ARBA" id="ARBA00029300"/>
    </source>
</evidence>
<dbReference type="Pfam" id="PF09749">
    <property type="entry name" value="HVSL"/>
    <property type="match status" value="1"/>
</dbReference>
<dbReference type="GO" id="GO:0016829">
    <property type="term" value="F:lyase activity"/>
    <property type="evidence" value="ECO:0007669"/>
    <property type="project" value="UniProtKB-KW"/>
</dbReference>
<dbReference type="InterPro" id="IPR009097">
    <property type="entry name" value="Cyclic_Pdiesterase"/>
</dbReference>
<feature type="region of interest" description="Disordered" evidence="8">
    <location>
        <begin position="1"/>
        <end position="50"/>
    </location>
</feature>
<name>A0A131YB75_IXORI</name>
<feature type="non-terminal residue" evidence="9">
    <location>
        <position position="1"/>
    </location>
</feature>
<dbReference type="Gene3D" id="3.90.1140.10">
    <property type="entry name" value="Cyclic phosphodiesterase"/>
    <property type="match status" value="1"/>
</dbReference>
<evidence type="ECO:0000256" key="2">
    <source>
        <dbReference type="ARBA" id="ARBA00022801"/>
    </source>
</evidence>
<sequence>SLSLLSEYASSDESDSEGDDSGSRKPKFSRLDNGSRSSVPQKQDKHKSTLPVPSEVLSLFKDRTDPFAWQDDRDQHNGRVRTFAHEPGVWASYAFVSGSTQPELGQLISTVCADCPYLNPQDPNLCHVSLSRTVKLRHHWIQPIVDALRVKFAPVCHFSIFLGSLEVYTNEEKTRTFLGLKVHRGVEQLKRLVVEVDACLTEYELPLFYEDPSFHMSLAWCEAKHEHDLQETLHDLQFKLEEFASRRPLCRVLTVPSVWFRSGNKLFELPCGTVERTENGTAPLAERYDTFIASLKPLRC</sequence>
<feature type="compositionally biased region" description="Polar residues" evidence="8">
    <location>
        <begin position="32"/>
        <end position="41"/>
    </location>
</feature>
<keyword evidence="4" id="KW-0539">Nucleus</keyword>
<dbReference type="GO" id="GO:0034477">
    <property type="term" value="P:U6 snRNA 3'-end processing"/>
    <property type="evidence" value="ECO:0007669"/>
    <property type="project" value="InterPro"/>
</dbReference>
<dbReference type="AlphaFoldDB" id="A0A131YB75"/>
<dbReference type="InterPro" id="IPR027521">
    <property type="entry name" value="Usb1"/>
</dbReference>
<evidence type="ECO:0000256" key="8">
    <source>
        <dbReference type="SAM" id="MobiDB-lite"/>
    </source>
</evidence>
<evidence type="ECO:0000256" key="6">
    <source>
        <dbReference type="ARBA" id="ARBA00029543"/>
    </source>
</evidence>
<proteinExistence type="evidence at transcript level"/>
<evidence type="ECO:0000313" key="9">
    <source>
        <dbReference type="EMBL" id="JAP75788.1"/>
    </source>
</evidence>
<evidence type="ECO:0000256" key="7">
    <source>
        <dbReference type="ARBA" id="ARBA00030030"/>
    </source>
</evidence>
<dbReference type="GO" id="GO:0005634">
    <property type="term" value="C:nucleus"/>
    <property type="evidence" value="ECO:0007669"/>
    <property type="project" value="TreeGrafter"/>
</dbReference>
<keyword evidence="2" id="KW-0378">Hydrolase</keyword>
<dbReference type="PANTHER" id="PTHR13522">
    <property type="entry name" value="U6 SNRNA PHOSPHODIESTERASE 1"/>
    <property type="match status" value="1"/>
</dbReference>
<comment type="catalytic activity">
    <reaction evidence="5">
        <text>a 3'-end uridylyl-uridine-RNA = a 3'-end 2',3'-cyclophospho-uridine-RNA + uridine</text>
        <dbReference type="Rhea" id="RHEA:46052"/>
        <dbReference type="Rhea" id="RHEA-COMP:17384"/>
        <dbReference type="Rhea" id="RHEA-COMP:17385"/>
        <dbReference type="ChEBI" id="CHEBI:16704"/>
        <dbReference type="ChEBI" id="CHEBI:85643"/>
        <dbReference type="ChEBI" id="CHEBI:85644"/>
    </reaction>
    <physiologicalReaction direction="left-to-right" evidence="5">
        <dbReference type="Rhea" id="RHEA:46053"/>
    </physiologicalReaction>
</comment>
<keyword evidence="3" id="KW-0456">Lyase</keyword>
<accession>A0A131YB75</accession>